<protein>
    <submittedName>
        <fullName evidence="1">Uncharacterized protein</fullName>
    </submittedName>
</protein>
<organism evidence="1 2">
    <name type="scientific">Periplaneta americana</name>
    <name type="common">American cockroach</name>
    <name type="synonym">Blatta americana</name>
    <dbReference type="NCBI Taxonomy" id="6978"/>
    <lineage>
        <taxon>Eukaryota</taxon>
        <taxon>Metazoa</taxon>
        <taxon>Ecdysozoa</taxon>
        <taxon>Arthropoda</taxon>
        <taxon>Hexapoda</taxon>
        <taxon>Insecta</taxon>
        <taxon>Pterygota</taxon>
        <taxon>Neoptera</taxon>
        <taxon>Polyneoptera</taxon>
        <taxon>Dictyoptera</taxon>
        <taxon>Blattodea</taxon>
        <taxon>Blattoidea</taxon>
        <taxon>Blattidae</taxon>
        <taxon>Blattinae</taxon>
        <taxon>Periplaneta</taxon>
    </lineage>
</organism>
<dbReference type="EMBL" id="JAJSOF020000003">
    <property type="protein sequence ID" value="KAJ4449627.1"/>
    <property type="molecule type" value="Genomic_DNA"/>
</dbReference>
<keyword evidence="2" id="KW-1185">Reference proteome</keyword>
<reference evidence="1 2" key="1">
    <citation type="journal article" date="2022" name="Allergy">
        <title>Genome assembly and annotation of Periplaneta americana reveal a comprehensive cockroach allergen profile.</title>
        <authorList>
            <person name="Wang L."/>
            <person name="Xiong Q."/>
            <person name="Saelim N."/>
            <person name="Wang L."/>
            <person name="Nong W."/>
            <person name="Wan A.T."/>
            <person name="Shi M."/>
            <person name="Liu X."/>
            <person name="Cao Q."/>
            <person name="Hui J.H.L."/>
            <person name="Sookrung N."/>
            <person name="Leung T.F."/>
            <person name="Tungtrongchitr A."/>
            <person name="Tsui S.K.W."/>
        </authorList>
    </citation>
    <scope>NUCLEOTIDE SEQUENCE [LARGE SCALE GENOMIC DNA]</scope>
    <source>
        <strain evidence="1">PWHHKU_190912</strain>
    </source>
</reference>
<dbReference type="Proteomes" id="UP001148838">
    <property type="component" value="Unassembled WGS sequence"/>
</dbReference>
<evidence type="ECO:0000313" key="1">
    <source>
        <dbReference type="EMBL" id="KAJ4449627.1"/>
    </source>
</evidence>
<comment type="caution">
    <text evidence="1">The sequence shown here is derived from an EMBL/GenBank/DDBJ whole genome shotgun (WGS) entry which is preliminary data.</text>
</comment>
<name>A0ABQ8TVC7_PERAM</name>
<sequence length="214" mass="23593">MQNQKVIHVFVYVAASRVQWFSNGGDCPLGEHLVGPYILPNRLRGGNYLFVLDVLPQLLEAVPLALRQQLWFQHADYAITVRNCINEMFPSRWFGRDQDACLRLLTGDVLSATVPGVPAFLSISARIHSLRALPKTLRYLGRAVRIDPVLLGHLSDMNLERGDKGGPIRQAGSFAAGGLVHLILIHPINWGCTIGLSMADVQRVVPNLPQASVT</sequence>
<accession>A0ABQ8TVC7</accession>
<proteinExistence type="predicted"/>
<gene>
    <name evidence="1" type="ORF">ANN_01030</name>
</gene>
<evidence type="ECO:0000313" key="2">
    <source>
        <dbReference type="Proteomes" id="UP001148838"/>
    </source>
</evidence>